<proteinExistence type="predicted"/>
<gene>
    <name evidence="1" type="ORF">FQN60_002652</name>
</gene>
<evidence type="ECO:0000313" key="2">
    <source>
        <dbReference type="Proteomes" id="UP000327493"/>
    </source>
</evidence>
<accession>A0A5J5CM12</accession>
<dbReference type="AlphaFoldDB" id="A0A5J5CM12"/>
<reference evidence="1 2" key="1">
    <citation type="submission" date="2019-08" db="EMBL/GenBank/DDBJ databases">
        <title>A chromosome-level genome assembly, high-density linkage maps, and genome scans reveal the genomic architecture of hybrid incompatibilities underlying speciation via character displacement in darters (Percidae: Etheostominae).</title>
        <authorList>
            <person name="Moran R.L."/>
            <person name="Catchen J.M."/>
            <person name="Fuller R.C."/>
        </authorList>
    </citation>
    <scope>NUCLEOTIDE SEQUENCE [LARGE SCALE GENOMIC DNA]</scope>
    <source>
        <strain evidence="1">EspeVRDwgs_2016</strain>
        <tissue evidence="1">Muscle</tissue>
    </source>
</reference>
<keyword evidence="2" id="KW-1185">Reference proteome</keyword>
<sequence length="19" mass="2080">MPGVTTIRALKAHLAHLHL</sequence>
<name>A0A5J5CM12_9PERO</name>
<evidence type="ECO:0000313" key="1">
    <source>
        <dbReference type="EMBL" id="KAA8581071.1"/>
    </source>
</evidence>
<protein>
    <submittedName>
        <fullName evidence="1">Uncharacterized protein</fullName>
    </submittedName>
</protein>
<organism evidence="1 2">
    <name type="scientific">Etheostoma spectabile</name>
    <name type="common">orangethroat darter</name>
    <dbReference type="NCBI Taxonomy" id="54343"/>
    <lineage>
        <taxon>Eukaryota</taxon>
        <taxon>Metazoa</taxon>
        <taxon>Chordata</taxon>
        <taxon>Craniata</taxon>
        <taxon>Vertebrata</taxon>
        <taxon>Euteleostomi</taxon>
        <taxon>Actinopterygii</taxon>
        <taxon>Neopterygii</taxon>
        <taxon>Teleostei</taxon>
        <taxon>Neoteleostei</taxon>
        <taxon>Acanthomorphata</taxon>
        <taxon>Eupercaria</taxon>
        <taxon>Perciformes</taxon>
        <taxon>Percoidei</taxon>
        <taxon>Percidae</taxon>
        <taxon>Etheostomatinae</taxon>
        <taxon>Etheostoma</taxon>
    </lineage>
</organism>
<comment type="caution">
    <text evidence="1">The sequence shown here is derived from an EMBL/GenBank/DDBJ whole genome shotgun (WGS) entry which is preliminary data.</text>
</comment>
<dbReference type="Proteomes" id="UP000327493">
    <property type="component" value="Chromosome 21"/>
</dbReference>
<dbReference type="EMBL" id="VOFY01000021">
    <property type="protein sequence ID" value="KAA8581071.1"/>
    <property type="molecule type" value="Genomic_DNA"/>
</dbReference>